<name>A0ACC0GKI4_9ERIC</name>
<reference evidence="1 2" key="1">
    <citation type="journal article" date="2022" name="Plant J.">
        <title>Chromosome-level genome of Camellia lanceoleosa provides a valuable resource for understanding genome evolution and self-incompatibility.</title>
        <authorList>
            <person name="Gong W."/>
            <person name="Xiao S."/>
            <person name="Wang L."/>
            <person name="Liao Z."/>
            <person name="Chang Y."/>
            <person name="Mo W."/>
            <person name="Hu G."/>
            <person name="Li W."/>
            <person name="Zhao G."/>
            <person name="Zhu H."/>
            <person name="Hu X."/>
            <person name="Ji K."/>
            <person name="Xiang X."/>
            <person name="Song Q."/>
            <person name="Yuan D."/>
            <person name="Jin S."/>
            <person name="Zhang L."/>
        </authorList>
    </citation>
    <scope>NUCLEOTIDE SEQUENCE [LARGE SCALE GENOMIC DNA]</scope>
    <source>
        <strain evidence="1">SQ_2022a</strain>
    </source>
</reference>
<gene>
    <name evidence="1" type="ORF">LOK49_LG09G01759</name>
</gene>
<organism evidence="1 2">
    <name type="scientific">Camellia lanceoleosa</name>
    <dbReference type="NCBI Taxonomy" id="1840588"/>
    <lineage>
        <taxon>Eukaryota</taxon>
        <taxon>Viridiplantae</taxon>
        <taxon>Streptophyta</taxon>
        <taxon>Embryophyta</taxon>
        <taxon>Tracheophyta</taxon>
        <taxon>Spermatophyta</taxon>
        <taxon>Magnoliopsida</taxon>
        <taxon>eudicotyledons</taxon>
        <taxon>Gunneridae</taxon>
        <taxon>Pentapetalae</taxon>
        <taxon>asterids</taxon>
        <taxon>Ericales</taxon>
        <taxon>Theaceae</taxon>
        <taxon>Camellia</taxon>
    </lineage>
</organism>
<dbReference type="Proteomes" id="UP001060215">
    <property type="component" value="Chromosome 8"/>
</dbReference>
<keyword evidence="2" id="KW-1185">Reference proteome</keyword>
<evidence type="ECO:0000313" key="1">
    <source>
        <dbReference type="EMBL" id="KAI8000675.1"/>
    </source>
</evidence>
<protein>
    <submittedName>
        <fullName evidence="1">Uncharacterized protein</fullName>
    </submittedName>
</protein>
<comment type="caution">
    <text evidence="1">The sequence shown here is derived from an EMBL/GenBank/DDBJ whole genome shotgun (WGS) entry which is preliminary data.</text>
</comment>
<sequence>MRLVGEIICCAMIEMSFTQDKEDLRRPNLITGMSFVGEIIYCARHKFRSPSPYVWKVSYAHLFQKLSPYFSLCSARAGLLAACSVLGNPI</sequence>
<accession>A0ACC0GKI4</accession>
<evidence type="ECO:0000313" key="2">
    <source>
        <dbReference type="Proteomes" id="UP001060215"/>
    </source>
</evidence>
<dbReference type="EMBL" id="CM045765">
    <property type="protein sequence ID" value="KAI8000675.1"/>
    <property type="molecule type" value="Genomic_DNA"/>
</dbReference>
<proteinExistence type="predicted"/>